<protein>
    <recommendedName>
        <fullName evidence="2">Acyltransferase 3 domain-containing protein</fullName>
    </recommendedName>
</protein>
<dbReference type="PANTHER" id="PTHR23028:SF53">
    <property type="entry name" value="ACYL_TRANSF_3 DOMAIN-CONTAINING PROTEIN"/>
    <property type="match status" value="1"/>
</dbReference>
<feature type="transmembrane region" description="Helical" evidence="1">
    <location>
        <begin position="163"/>
        <end position="183"/>
    </location>
</feature>
<dbReference type="GO" id="GO:0016747">
    <property type="term" value="F:acyltransferase activity, transferring groups other than amino-acyl groups"/>
    <property type="evidence" value="ECO:0007669"/>
    <property type="project" value="InterPro"/>
</dbReference>
<dbReference type="OrthoDB" id="9814807at2"/>
<feature type="transmembrane region" description="Helical" evidence="1">
    <location>
        <begin position="251"/>
        <end position="270"/>
    </location>
</feature>
<dbReference type="GO" id="GO:0016020">
    <property type="term" value="C:membrane"/>
    <property type="evidence" value="ECO:0007669"/>
    <property type="project" value="TreeGrafter"/>
</dbReference>
<dbReference type="InterPro" id="IPR002656">
    <property type="entry name" value="Acyl_transf_3_dom"/>
</dbReference>
<feature type="transmembrane region" description="Helical" evidence="1">
    <location>
        <begin position="190"/>
        <end position="208"/>
    </location>
</feature>
<organism evidence="3 4">
    <name type="scientific">Burkholderia ubonensis</name>
    <dbReference type="NCBI Taxonomy" id="101571"/>
    <lineage>
        <taxon>Bacteria</taxon>
        <taxon>Pseudomonadati</taxon>
        <taxon>Pseudomonadota</taxon>
        <taxon>Betaproteobacteria</taxon>
        <taxon>Burkholderiales</taxon>
        <taxon>Burkholderiaceae</taxon>
        <taxon>Burkholderia</taxon>
        <taxon>Burkholderia cepacia complex</taxon>
    </lineage>
</organism>
<feature type="transmembrane region" description="Helical" evidence="1">
    <location>
        <begin position="223"/>
        <end position="239"/>
    </location>
</feature>
<dbReference type="RefSeq" id="WP_059761097.1">
    <property type="nucleotide sequence ID" value="NZ_LOXM01000301.1"/>
</dbReference>
<keyword evidence="1" id="KW-0472">Membrane</keyword>
<evidence type="ECO:0000313" key="4">
    <source>
        <dbReference type="Proteomes" id="UP000064029"/>
    </source>
</evidence>
<dbReference type="InterPro" id="IPR050879">
    <property type="entry name" value="Acyltransferase_3"/>
</dbReference>
<accession>A0A103QMK9</accession>
<dbReference type="Pfam" id="PF01757">
    <property type="entry name" value="Acyl_transf_3"/>
    <property type="match status" value="1"/>
</dbReference>
<name>A0A103QMK9_9BURK</name>
<feature type="transmembrane region" description="Helical" evidence="1">
    <location>
        <begin position="276"/>
        <end position="299"/>
    </location>
</feature>
<sequence>MIEQDMQSRNLELDRLRAFAVLMTLNFHFENLLFPWTLFHPYRTDGTPLNVFNNSWSGVDLFLVISGFIICKTIVEKLDQLRDSPSLLVAYVKAFYVRRIFRIYPVAWTVFFLVLAGSIIFNEGNYFSSPTNNIESGITIFTYTYNYFAVHHCFSQTCALGPYWSLSLEEQFYFILPFFLILTGSTRVRIWILVGLLLAITFIVRPVLHDDVLFFFMQNRGDGLLYGCLIYFLTQQPWFKVIQLPPGRSSWLSSLLVATLLLILAGIPGVGFSSSLIIPVACWISLILVTIASCEANIINFPRPVNLFLDYLGSRSYSMYLVHMPMVTLTQEILLRYSRKIHEPLGTQLLPEYLILASSLSLIATEIIYRAIERPMIAKGKIVSERILDLHGIPAKKSTTTQRNPVLETSPGALVK</sequence>
<dbReference type="PANTHER" id="PTHR23028">
    <property type="entry name" value="ACETYLTRANSFERASE"/>
    <property type="match status" value="1"/>
</dbReference>
<evidence type="ECO:0000256" key="1">
    <source>
        <dbReference type="SAM" id="Phobius"/>
    </source>
</evidence>
<reference evidence="3 4" key="1">
    <citation type="submission" date="2015-11" db="EMBL/GenBank/DDBJ databases">
        <title>Expanding the genomic diversity of Burkholderia species for the development of highly accurate diagnostics.</title>
        <authorList>
            <person name="Sahl J."/>
            <person name="Keim P."/>
            <person name="Wagner D."/>
        </authorList>
    </citation>
    <scope>NUCLEOTIDE SEQUENCE [LARGE SCALE GENOMIC DNA]</scope>
    <source>
        <strain evidence="3 4">MSMB2036</strain>
    </source>
</reference>
<dbReference type="Proteomes" id="UP000064029">
    <property type="component" value="Unassembled WGS sequence"/>
</dbReference>
<proteinExistence type="predicted"/>
<gene>
    <name evidence="3" type="ORF">WJ33_10890</name>
</gene>
<dbReference type="EMBL" id="LOXM01000301">
    <property type="protein sequence ID" value="KVG52167.1"/>
    <property type="molecule type" value="Genomic_DNA"/>
</dbReference>
<keyword evidence="1" id="KW-0812">Transmembrane</keyword>
<keyword evidence="1" id="KW-1133">Transmembrane helix</keyword>
<feature type="transmembrane region" description="Helical" evidence="1">
    <location>
        <begin position="103"/>
        <end position="121"/>
    </location>
</feature>
<dbReference type="AlphaFoldDB" id="A0A103QMK9"/>
<feature type="domain" description="Acyltransferase 3" evidence="2">
    <location>
        <begin position="11"/>
        <end position="363"/>
    </location>
</feature>
<dbReference type="GO" id="GO:0000271">
    <property type="term" value="P:polysaccharide biosynthetic process"/>
    <property type="evidence" value="ECO:0007669"/>
    <property type="project" value="TreeGrafter"/>
</dbReference>
<evidence type="ECO:0000259" key="2">
    <source>
        <dbReference type="Pfam" id="PF01757"/>
    </source>
</evidence>
<evidence type="ECO:0000313" key="3">
    <source>
        <dbReference type="EMBL" id="KVG52167.1"/>
    </source>
</evidence>
<comment type="caution">
    <text evidence="3">The sequence shown here is derived from an EMBL/GenBank/DDBJ whole genome shotgun (WGS) entry which is preliminary data.</text>
</comment>